<name>A0A6J7DPJ7_9ZZZZ</name>
<organism evidence="1">
    <name type="scientific">freshwater metagenome</name>
    <dbReference type="NCBI Taxonomy" id="449393"/>
    <lineage>
        <taxon>unclassified sequences</taxon>
        <taxon>metagenomes</taxon>
        <taxon>ecological metagenomes</taxon>
    </lineage>
</organism>
<proteinExistence type="predicted"/>
<dbReference type="AlphaFoldDB" id="A0A6J7DPJ7"/>
<dbReference type="EMBL" id="CAFBLO010000083">
    <property type="protein sequence ID" value="CAB4872456.1"/>
    <property type="molecule type" value="Genomic_DNA"/>
</dbReference>
<reference evidence="1" key="1">
    <citation type="submission" date="2020-05" db="EMBL/GenBank/DDBJ databases">
        <authorList>
            <person name="Chiriac C."/>
            <person name="Salcher M."/>
            <person name="Ghai R."/>
            <person name="Kavagutti S V."/>
        </authorList>
    </citation>
    <scope>NUCLEOTIDE SEQUENCE</scope>
</reference>
<sequence>MNDVGPGNHPLVFAVNVLSTCGVPVIEGFGDAVNREATLTSETSVVTVEGS</sequence>
<accession>A0A6J7DPJ7</accession>
<protein>
    <submittedName>
        <fullName evidence="1">Unannotated protein</fullName>
    </submittedName>
</protein>
<evidence type="ECO:0000313" key="1">
    <source>
        <dbReference type="EMBL" id="CAB4872456.1"/>
    </source>
</evidence>
<gene>
    <name evidence="1" type="ORF">UFOPK3364_00824</name>
</gene>